<proteinExistence type="predicted"/>
<protein>
    <submittedName>
        <fullName evidence="1">Phosphate/phosphite/phosphonate ABC transporter substrate-binding protein</fullName>
    </submittedName>
</protein>
<keyword evidence="2" id="KW-1185">Reference proteome</keyword>
<dbReference type="PANTHER" id="PTHR35841">
    <property type="entry name" value="PHOSPHONATES-BINDING PERIPLASMIC PROTEIN"/>
    <property type="match status" value="1"/>
</dbReference>
<comment type="caution">
    <text evidence="1">The sequence shown here is derived from an EMBL/GenBank/DDBJ whole genome shotgun (WGS) entry which is preliminary data.</text>
</comment>
<reference evidence="1 2" key="1">
    <citation type="submission" date="2022-01" db="EMBL/GenBank/DDBJ databases">
        <title>Dethiosulfovibrio faecalis sp. nov., a novel proteolytic, non-sulfur-reducing bacterium isolated from a marine aquaculture solid waste bioreactor.</title>
        <authorList>
            <person name="Grabowski S."/>
            <person name="Apolinario E."/>
            <person name="Schneider N."/>
            <person name="Marshall C.W."/>
            <person name="Sowers K.R."/>
        </authorList>
    </citation>
    <scope>NUCLEOTIDE SEQUENCE [LARGE SCALE GENOMIC DNA]</scope>
    <source>
        <strain evidence="1 2">DSM 12537</strain>
    </source>
</reference>
<sequence>MSLTKGKVAIAAMSFVFVFIYSILSPAFGAHYRFGVFPGSDPSKIEKAMGYLADCMNRVGDDDISIVVTRDYGELLSRMLEGSLDFAFINTVNYIELKNKMLGVKYMVTLMKRTDAKNIAEGYYYSYIVSLKNRGFSSVQDLKDGSFAFVDRSSSSGYVYPRYMLGKMGIVPDDFFKKVYYLSRHDRVVKALLAGSVDGGAISDGMYCKAVEMYGDIFSVLAVSDPIPLDLIVASEKVPATKVEEYVKALLRLSSNSDFRIEMEELFGWYVEGFCVLDDSVYDKAREVLDFEG</sequence>
<dbReference type="Pfam" id="PF12974">
    <property type="entry name" value="Phosphonate-bd"/>
    <property type="match status" value="1"/>
</dbReference>
<evidence type="ECO:0000313" key="1">
    <source>
        <dbReference type="EMBL" id="MCF4142567.1"/>
    </source>
</evidence>
<dbReference type="PANTHER" id="PTHR35841:SF1">
    <property type="entry name" value="PHOSPHONATES-BINDING PERIPLASMIC PROTEIN"/>
    <property type="match status" value="1"/>
</dbReference>
<accession>A0ABS9EN00</accession>
<gene>
    <name evidence="1" type="ORF">L2W38_07040</name>
</gene>
<name>A0ABS9EN00_9BACT</name>
<dbReference type="EMBL" id="JAKGUD010000006">
    <property type="protein sequence ID" value="MCF4142567.1"/>
    <property type="molecule type" value="Genomic_DNA"/>
</dbReference>
<evidence type="ECO:0000313" key="2">
    <source>
        <dbReference type="Proteomes" id="UP001200430"/>
    </source>
</evidence>
<organism evidence="1 2">
    <name type="scientific">Dethiosulfovibrio marinus</name>
    <dbReference type="NCBI Taxonomy" id="133532"/>
    <lineage>
        <taxon>Bacteria</taxon>
        <taxon>Thermotogati</taxon>
        <taxon>Synergistota</taxon>
        <taxon>Synergistia</taxon>
        <taxon>Synergistales</taxon>
        <taxon>Dethiosulfovibrionaceae</taxon>
        <taxon>Dethiosulfovibrio</taxon>
    </lineage>
</organism>
<dbReference type="Proteomes" id="UP001200430">
    <property type="component" value="Unassembled WGS sequence"/>
</dbReference>
<dbReference type="Gene3D" id="3.40.190.10">
    <property type="entry name" value="Periplasmic binding protein-like II"/>
    <property type="match status" value="2"/>
</dbReference>
<dbReference type="RefSeq" id="WP_236099290.1">
    <property type="nucleotide sequence ID" value="NZ_JAKGUD010000006.1"/>
</dbReference>
<dbReference type="SUPFAM" id="SSF53850">
    <property type="entry name" value="Periplasmic binding protein-like II"/>
    <property type="match status" value="1"/>
</dbReference>